<reference evidence="8" key="1">
    <citation type="submission" date="2022-02" db="EMBL/GenBank/DDBJ databases">
        <authorList>
            <person name="King R."/>
        </authorList>
    </citation>
    <scope>NUCLEOTIDE SEQUENCE</scope>
</reference>
<feature type="transmembrane region" description="Helical" evidence="7">
    <location>
        <begin position="837"/>
        <end position="857"/>
    </location>
</feature>
<protein>
    <recommendedName>
        <fullName evidence="10">Transmembrane protein 245</fullName>
    </recommendedName>
</protein>
<keyword evidence="4 7" id="KW-1133">Transmembrane helix</keyword>
<evidence type="ECO:0000256" key="7">
    <source>
        <dbReference type="SAM" id="Phobius"/>
    </source>
</evidence>
<dbReference type="Proteomes" id="UP001153321">
    <property type="component" value="Chromosome 16"/>
</dbReference>
<feature type="transmembrane region" description="Helical" evidence="7">
    <location>
        <begin position="375"/>
        <end position="401"/>
    </location>
</feature>
<feature type="transmembrane region" description="Helical" evidence="7">
    <location>
        <begin position="650"/>
        <end position="668"/>
    </location>
</feature>
<comment type="subcellular location">
    <subcellularLocation>
        <location evidence="1">Membrane</location>
        <topology evidence="1">Multi-pass membrane protein</topology>
    </subcellularLocation>
</comment>
<feature type="transmembrane region" description="Helical" evidence="7">
    <location>
        <begin position="120"/>
        <end position="137"/>
    </location>
</feature>
<dbReference type="AlphaFoldDB" id="A0A9P0N0A5"/>
<evidence type="ECO:0000256" key="4">
    <source>
        <dbReference type="ARBA" id="ARBA00022989"/>
    </source>
</evidence>
<dbReference type="InterPro" id="IPR002549">
    <property type="entry name" value="AI-2E-like"/>
</dbReference>
<feature type="transmembrane region" description="Helical" evidence="7">
    <location>
        <begin position="787"/>
        <end position="808"/>
    </location>
</feature>
<feature type="transmembrane region" description="Helical" evidence="7">
    <location>
        <begin position="750"/>
        <end position="767"/>
    </location>
</feature>
<accession>A0A9P0N0A5</accession>
<dbReference type="PANTHER" id="PTHR21716">
    <property type="entry name" value="TRANSMEMBRANE PROTEIN"/>
    <property type="match status" value="1"/>
</dbReference>
<evidence type="ECO:0000256" key="5">
    <source>
        <dbReference type="ARBA" id="ARBA00023136"/>
    </source>
</evidence>
<feature type="transmembrane region" description="Helical" evidence="7">
    <location>
        <begin position="468"/>
        <end position="491"/>
    </location>
</feature>
<evidence type="ECO:0000313" key="8">
    <source>
        <dbReference type="EMBL" id="CAH1637818.1"/>
    </source>
</evidence>
<gene>
    <name evidence="8" type="ORF">SPLIT_LOCUS3176</name>
</gene>
<feature type="transmembrane region" description="Helical" evidence="7">
    <location>
        <begin position="675"/>
        <end position="695"/>
    </location>
</feature>
<evidence type="ECO:0008006" key="10">
    <source>
        <dbReference type="Google" id="ProtNLM"/>
    </source>
</evidence>
<keyword evidence="3 7" id="KW-0812">Transmembrane</keyword>
<evidence type="ECO:0000256" key="6">
    <source>
        <dbReference type="SAM" id="MobiDB-lite"/>
    </source>
</evidence>
<keyword evidence="9" id="KW-1185">Reference proteome</keyword>
<name>A0A9P0N0A5_SPOLI</name>
<dbReference type="EMBL" id="LR824547">
    <property type="protein sequence ID" value="CAH1637818.1"/>
    <property type="molecule type" value="Genomic_DNA"/>
</dbReference>
<feature type="transmembrane region" description="Helical" evidence="7">
    <location>
        <begin position="624"/>
        <end position="644"/>
    </location>
</feature>
<feature type="compositionally biased region" description="Basic and acidic residues" evidence="6">
    <location>
        <begin position="266"/>
        <end position="276"/>
    </location>
</feature>
<dbReference type="PANTHER" id="PTHR21716:SF4">
    <property type="entry name" value="TRANSMEMBRANE PROTEIN 245"/>
    <property type="match status" value="1"/>
</dbReference>
<dbReference type="GO" id="GO:0016020">
    <property type="term" value="C:membrane"/>
    <property type="evidence" value="ECO:0007669"/>
    <property type="project" value="UniProtKB-SubCell"/>
</dbReference>
<evidence type="ECO:0000256" key="3">
    <source>
        <dbReference type="ARBA" id="ARBA00022692"/>
    </source>
</evidence>
<proteinExistence type="inferred from homology"/>
<feature type="transmembrane region" description="Helical" evidence="7">
    <location>
        <begin position="169"/>
        <end position="186"/>
    </location>
</feature>
<sequence length="879" mass="97546">MQQSPFENIFNIIGGITEGNEKPMKHGFYNAFALFILAICCVAVYVLFLILEPFFKPLFWALLVGSLLHPFKYKLSKKLKSWFEDLEKSNTSVVVGLMVIPMNVVNYASDTVGQQFIDHYKTVIGLLSAIFVLPWLYNAVPRSLVCLFWQLSSFISFSTTLLISVCSSYITLTIFLAYIISVYILWTPQRATIFRITSHMLWLVISSFIASLTGSLQVYTFVFLQAICITGFTLQVFDAHKKLLGKDPEASLILAFVKTISNDEDNEKKVEDKPEEVAMESSEQESTPEKDSPSPVTPEGLVKRGSWASNEPIQSSPRHPKMLFKTRTLSALPLSNPKIKCDTRFLNAFKQRSLDENYIKNNFDNDEETALYFKLLFFGCLCMLVWKHIWLLPVTLFFLAIHVMKRLLDYFGVWLFFENHYNNVMGKIKGWWKLRQSALLPAHVRGLGKMASVCNSSIRDMGYSSVDTVSTCIVIVGLILFLTVASVFIFIQIYSEAIVVVQLSGSLLNSTYVQNSELHAYLPEGWEEKLDSLIDNAYTYGREGISTAIQNLVKSILKEGDPEKINRVEQQILELWDRVYQSWVSGHFASTVGPQVDGAAIQDSWDNLVNDVSNAPGMFDYSGIVAWVQANVGTLSAIATSIWAPLASNVSLLAGSVGAFTSLLLCGGSALINMFINLVVFFTTLFYLLASSNALYKPVEVITQVQPNFGPRLGIALSVAINQVFRASFKMALFYGLWTWLVHNLFGAKVVYLPSVLAAVLGAAPFLGPYLAGIPAALDVWLQGRPMAALLLPIAQAAPIAFLDAAVYAEIKDGGHPYVTGLAIAGGIFYLGPEGAILGPLLLCCLMVVLNLSSTFLRDTPSEERAALHSRVRSLLGCF</sequence>
<evidence type="ECO:0000256" key="2">
    <source>
        <dbReference type="ARBA" id="ARBA00009773"/>
    </source>
</evidence>
<comment type="similarity">
    <text evidence="2">Belongs to the autoinducer-2 exporter (AI-2E) (TC 2.A.86) family.</text>
</comment>
<feature type="region of interest" description="Disordered" evidence="6">
    <location>
        <begin position="265"/>
        <end position="303"/>
    </location>
</feature>
<feature type="transmembrane region" description="Helical" evidence="7">
    <location>
        <begin position="715"/>
        <end position="738"/>
    </location>
</feature>
<keyword evidence="5 7" id="KW-0472">Membrane</keyword>
<organism evidence="8 9">
    <name type="scientific">Spodoptera littoralis</name>
    <name type="common">Egyptian cotton leafworm</name>
    <dbReference type="NCBI Taxonomy" id="7109"/>
    <lineage>
        <taxon>Eukaryota</taxon>
        <taxon>Metazoa</taxon>
        <taxon>Ecdysozoa</taxon>
        <taxon>Arthropoda</taxon>
        <taxon>Hexapoda</taxon>
        <taxon>Insecta</taxon>
        <taxon>Pterygota</taxon>
        <taxon>Neoptera</taxon>
        <taxon>Endopterygota</taxon>
        <taxon>Lepidoptera</taxon>
        <taxon>Glossata</taxon>
        <taxon>Ditrysia</taxon>
        <taxon>Noctuoidea</taxon>
        <taxon>Noctuidae</taxon>
        <taxon>Amphipyrinae</taxon>
        <taxon>Spodoptera</taxon>
    </lineage>
</organism>
<feature type="transmembrane region" description="Helical" evidence="7">
    <location>
        <begin position="28"/>
        <end position="48"/>
    </location>
</feature>
<evidence type="ECO:0000256" key="1">
    <source>
        <dbReference type="ARBA" id="ARBA00004141"/>
    </source>
</evidence>
<feature type="transmembrane region" description="Helical" evidence="7">
    <location>
        <begin position="815"/>
        <end position="831"/>
    </location>
</feature>
<evidence type="ECO:0000313" key="9">
    <source>
        <dbReference type="Proteomes" id="UP001153321"/>
    </source>
</evidence>